<feature type="compositionally biased region" description="Polar residues" evidence="9">
    <location>
        <begin position="37"/>
        <end position="47"/>
    </location>
</feature>
<reference evidence="11 12" key="1">
    <citation type="journal article" date="2020" name="G3 (Bethesda)">
        <title>Genetic Underpinnings of Host Manipulation by Ophiocordyceps as Revealed by Comparative Transcriptomics.</title>
        <authorList>
            <person name="Will I."/>
            <person name="Das B."/>
            <person name="Trinh T."/>
            <person name="Brachmann A."/>
            <person name="Ohm R.A."/>
            <person name="de Bekker C."/>
        </authorList>
    </citation>
    <scope>NUCLEOTIDE SEQUENCE [LARGE SCALE GENOMIC DNA]</scope>
    <source>
        <strain evidence="11 12">EC05</strain>
    </source>
</reference>
<keyword evidence="4 10" id="KW-0812">Transmembrane</keyword>
<feature type="transmembrane region" description="Helical" evidence="10">
    <location>
        <begin position="422"/>
        <end position="444"/>
    </location>
</feature>
<accession>A0A8H4Q0F9</accession>
<evidence type="ECO:0000256" key="1">
    <source>
        <dbReference type="ARBA" id="ARBA00004141"/>
    </source>
</evidence>
<dbReference type="Pfam" id="PF03169">
    <property type="entry name" value="OPT"/>
    <property type="match status" value="1"/>
</dbReference>
<dbReference type="NCBIfam" id="TIGR00728">
    <property type="entry name" value="OPT_sfam"/>
    <property type="match status" value="1"/>
</dbReference>
<comment type="subcellular location">
    <subcellularLocation>
        <location evidence="1">Membrane</location>
        <topology evidence="1">Multi-pass membrane protein</topology>
    </subcellularLocation>
</comment>
<feature type="transmembrane region" description="Helical" evidence="10">
    <location>
        <begin position="658"/>
        <end position="678"/>
    </location>
</feature>
<evidence type="ECO:0000256" key="8">
    <source>
        <dbReference type="ARBA" id="ARBA00023136"/>
    </source>
</evidence>
<sequence length="926" mass="103482">MASEQRDHNGGRDEDEKKDDKRRQSTCTIDQDEKQDSSSTKDTLTNGSEGSSSRPLSSSTLNEKIWTQPKDDKSSEFDLTLKLEEPADLDLAFKLEKSSDSDSSLIQSTVKVEESSELQSQDSTETLSEEALDAQLKDLIIKHEFDQNFPTELLSRARAFTQGTNGARSEAEISAGHEAIKSFREFDELVRNSSPYMEVRSVVDVTDDPSVPVGTFRVFVLGTFFTALGSGISQFFSLRLPSIEISTFVIQLLAMPLGIAMARWIPKDKHVGFRGWTVNLNPGEFTQKEHLLVAMMGNTLTSPYIVSIVQVLKLDLFYGEKVLSSSILWQVLTLVSSQLLGYGCAGLTRRFLIYPPAMIWPRVLPAIALSKALRRDREPSAWGIMTISRNRFFMVAFAAMFVWFWIPNFLFRALSLFNWTTWFSPGSTTLALITGSTCGLGLFNPLPSLDWNIVTSMGDPIVTPLFTLLNFATGMLLSGLLAIPLYFGNFMNGSFLPINSNKIYDNTANIYDVKRILTPDLNLNEEAYFNYAIPYMSTTVLIQMVAHFVVYVAVPLHIFLYFRRDIAAGIRSAWNRKSREDEFDDIHNRLMSAYPEVPHWWYGVVLLISFVIACIAVSAFPTGMPIWGLLVAVGFTLLLQIPIGMLAAISNVEVSTSILAFLIAGFTLEGNVIGNMIFKMYSFLATSQSLNFVGDLKMAHYCKIPPRWAFAAQLYASMLGGFISLGVNHWSLSNIKGICQEGQAERFVCPFTHKFFVNTVLWGAIGPRRLFGSDGPYRATLYFLPLGIVLPLMVYWGARRWPSSWLRHVNTPIFIAGAVAWAPLNISYMQGTVVLALFFNRYVKARYNAWWQKYAYVLTASFSAATGVAALFLFFAFQRWNININWIGNSIAGQGVDQGGFKSANGTVLKCSNMHLQPGESFASGF</sequence>
<evidence type="ECO:0000256" key="2">
    <source>
        <dbReference type="ARBA" id="ARBA00008807"/>
    </source>
</evidence>
<dbReference type="OrthoDB" id="9986677at2759"/>
<evidence type="ECO:0000256" key="5">
    <source>
        <dbReference type="ARBA" id="ARBA00022856"/>
    </source>
</evidence>
<dbReference type="Proteomes" id="UP000562929">
    <property type="component" value="Unassembled WGS sequence"/>
</dbReference>
<feature type="transmembrane region" description="Helical" evidence="10">
    <location>
        <begin position="392"/>
        <end position="410"/>
    </location>
</feature>
<keyword evidence="12" id="KW-1185">Reference proteome</keyword>
<feature type="transmembrane region" description="Helical" evidence="10">
    <location>
        <begin position="218"/>
        <end position="236"/>
    </location>
</feature>
<evidence type="ECO:0000256" key="9">
    <source>
        <dbReference type="SAM" id="MobiDB-lite"/>
    </source>
</evidence>
<feature type="transmembrane region" description="Helical" evidence="10">
    <location>
        <begin position="818"/>
        <end position="842"/>
    </location>
</feature>
<feature type="transmembrane region" description="Helical" evidence="10">
    <location>
        <begin position="327"/>
        <end position="348"/>
    </location>
</feature>
<evidence type="ECO:0000256" key="6">
    <source>
        <dbReference type="ARBA" id="ARBA00022927"/>
    </source>
</evidence>
<feature type="transmembrane region" description="Helical" evidence="10">
    <location>
        <begin position="708"/>
        <end position="727"/>
    </location>
</feature>
<feature type="region of interest" description="Disordered" evidence="9">
    <location>
        <begin position="1"/>
        <end position="74"/>
    </location>
</feature>
<feature type="transmembrane region" description="Helical" evidence="10">
    <location>
        <begin position="248"/>
        <end position="265"/>
    </location>
</feature>
<evidence type="ECO:0000313" key="11">
    <source>
        <dbReference type="EMBL" id="KAF4580826.1"/>
    </source>
</evidence>
<keyword evidence="3" id="KW-0813">Transport</keyword>
<dbReference type="InterPro" id="IPR004648">
    <property type="entry name" value="Oligpept_transpt"/>
</dbReference>
<comment type="similarity">
    <text evidence="2">Belongs to the oligopeptide OPT transporter family.</text>
</comment>
<evidence type="ECO:0000256" key="4">
    <source>
        <dbReference type="ARBA" id="ARBA00022692"/>
    </source>
</evidence>
<protein>
    <submittedName>
        <fullName evidence="11">Sexual differentiation process protein isp4</fullName>
    </submittedName>
</protein>
<proteinExistence type="inferred from homology"/>
<feature type="transmembrane region" description="Helical" evidence="10">
    <location>
        <begin position="854"/>
        <end position="877"/>
    </location>
</feature>
<dbReference type="PANTHER" id="PTHR22601">
    <property type="entry name" value="ISP4 LIKE PROTEIN"/>
    <property type="match status" value="1"/>
</dbReference>
<feature type="compositionally biased region" description="Low complexity" evidence="9">
    <location>
        <begin position="48"/>
        <end position="59"/>
    </location>
</feature>
<dbReference type="AlphaFoldDB" id="A0A8H4Q0F9"/>
<feature type="compositionally biased region" description="Basic and acidic residues" evidence="9">
    <location>
        <begin position="1"/>
        <end position="23"/>
    </location>
</feature>
<feature type="transmembrane region" description="Helical" evidence="10">
    <location>
        <begin position="626"/>
        <end position="646"/>
    </location>
</feature>
<keyword evidence="8 10" id="KW-0472">Membrane</keyword>
<dbReference type="NCBIfam" id="TIGR00727">
    <property type="entry name" value="ISP4_OPT"/>
    <property type="match status" value="1"/>
</dbReference>
<feature type="transmembrane region" description="Helical" evidence="10">
    <location>
        <begin position="465"/>
        <end position="487"/>
    </location>
</feature>
<dbReference type="GO" id="GO:0016020">
    <property type="term" value="C:membrane"/>
    <property type="evidence" value="ECO:0007669"/>
    <property type="project" value="UniProtKB-SubCell"/>
</dbReference>
<evidence type="ECO:0000256" key="10">
    <source>
        <dbReference type="SAM" id="Phobius"/>
    </source>
</evidence>
<feature type="transmembrane region" description="Helical" evidence="10">
    <location>
        <begin position="291"/>
        <end position="312"/>
    </location>
</feature>
<organism evidence="11 12">
    <name type="scientific">Ophiocordyceps camponoti-floridani</name>
    <dbReference type="NCBI Taxonomy" id="2030778"/>
    <lineage>
        <taxon>Eukaryota</taxon>
        <taxon>Fungi</taxon>
        <taxon>Dikarya</taxon>
        <taxon>Ascomycota</taxon>
        <taxon>Pezizomycotina</taxon>
        <taxon>Sordariomycetes</taxon>
        <taxon>Hypocreomycetidae</taxon>
        <taxon>Hypocreales</taxon>
        <taxon>Ophiocordycipitaceae</taxon>
        <taxon>Ophiocordyceps</taxon>
    </lineage>
</organism>
<dbReference type="GO" id="GO:0035673">
    <property type="term" value="F:oligopeptide transmembrane transporter activity"/>
    <property type="evidence" value="ECO:0007669"/>
    <property type="project" value="InterPro"/>
</dbReference>
<evidence type="ECO:0000256" key="3">
    <source>
        <dbReference type="ARBA" id="ARBA00022448"/>
    </source>
</evidence>
<keyword evidence="7 10" id="KW-1133">Transmembrane helix</keyword>
<dbReference type="InterPro" id="IPR004813">
    <property type="entry name" value="OPT"/>
</dbReference>
<feature type="transmembrane region" description="Helical" evidence="10">
    <location>
        <begin position="779"/>
        <end position="798"/>
    </location>
</feature>
<evidence type="ECO:0000313" key="12">
    <source>
        <dbReference type="Proteomes" id="UP000562929"/>
    </source>
</evidence>
<dbReference type="EMBL" id="JAACLJ010000009">
    <property type="protein sequence ID" value="KAF4580826.1"/>
    <property type="molecule type" value="Genomic_DNA"/>
</dbReference>
<name>A0A8H4Q0F9_9HYPO</name>
<evidence type="ECO:0000256" key="7">
    <source>
        <dbReference type="ARBA" id="ARBA00022989"/>
    </source>
</evidence>
<keyword evidence="6" id="KW-0653">Protein transport</keyword>
<dbReference type="GO" id="GO:0015031">
    <property type="term" value="P:protein transport"/>
    <property type="evidence" value="ECO:0007669"/>
    <property type="project" value="UniProtKB-KW"/>
</dbReference>
<feature type="transmembrane region" description="Helical" evidence="10">
    <location>
        <begin position="599"/>
        <end position="620"/>
    </location>
</feature>
<gene>
    <name evidence="11" type="ORF">GQ602_006963</name>
</gene>
<feature type="transmembrane region" description="Helical" evidence="10">
    <location>
        <begin position="540"/>
        <end position="562"/>
    </location>
</feature>
<comment type="caution">
    <text evidence="11">The sequence shown here is derived from an EMBL/GenBank/DDBJ whole genome shotgun (WGS) entry which is preliminary data.</text>
</comment>
<keyword evidence="5" id="KW-0571">Peptide transport</keyword>